<dbReference type="Proteomes" id="UP000322976">
    <property type="component" value="Unassembled WGS sequence"/>
</dbReference>
<accession>A0A5D8QA32</accession>
<dbReference type="Pfam" id="PF14335">
    <property type="entry name" value="DUF4391"/>
    <property type="match status" value="1"/>
</dbReference>
<name>A0A5D8QA32_9THEO</name>
<dbReference type="AlphaFoldDB" id="A0A5D8QA32"/>
<dbReference type="RefSeq" id="WP_149545593.1">
    <property type="nucleotide sequence ID" value="NZ_VTPS01000012.1"/>
</dbReference>
<protein>
    <submittedName>
        <fullName evidence="1">DUF4391 domain-containing protein</fullName>
    </submittedName>
</protein>
<proteinExistence type="predicted"/>
<dbReference type="InterPro" id="IPR025503">
    <property type="entry name" value="DUF4391"/>
</dbReference>
<gene>
    <name evidence="1" type="ORF">FWJ32_08865</name>
</gene>
<organism evidence="1 2">
    <name type="scientific">Calorimonas adulescens</name>
    <dbReference type="NCBI Taxonomy" id="2606906"/>
    <lineage>
        <taxon>Bacteria</taxon>
        <taxon>Bacillati</taxon>
        <taxon>Bacillota</taxon>
        <taxon>Clostridia</taxon>
        <taxon>Thermoanaerobacterales</taxon>
        <taxon>Thermoanaerobacteraceae</taxon>
        <taxon>Calorimonas</taxon>
    </lineage>
</organism>
<keyword evidence="2" id="KW-1185">Reference proteome</keyword>
<evidence type="ECO:0000313" key="2">
    <source>
        <dbReference type="Proteomes" id="UP000322976"/>
    </source>
</evidence>
<comment type="caution">
    <text evidence="1">The sequence shown here is derived from an EMBL/GenBank/DDBJ whole genome shotgun (WGS) entry which is preliminary data.</text>
</comment>
<dbReference type="EMBL" id="VTPS01000012">
    <property type="protein sequence ID" value="TZE81615.1"/>
    <property type="molecule type" value="Genomic_DNA"/>
</dbReference>
<reference evidence="1 2" key="1">
    <citation type="submission" date="2019-08" db="EMBL/GenBank/DDBJ databases">
        <title>Calorimonas adulescens gen. nov., sp. nov., an anaerobic thermophilic bacterium from Sakhalin hot spring.</title>
        <authorList>
            <person name="Khomyakova M.A."/>
            <person name="Merkel A.Y."/>
            <person name="Novikov A."/>
            <person name="Bonch-Osmolovskaya E.A."/>
            <person name="Slobodkin A.I."/>
        </authorList>
    </citation>
    <scope>NUCLEOTIDE SEQUENCE [LARGE SCALE GENOMIC DNA]</scope>
    <source>
        <strain evidence="1 2">A05MB</strain>
    </source>
</reference>
<evidence type="ECO:0000313" key="1">
    <source>
        <dbReference type="EMBL" id="TZE81615.1"/>
    </source>
</evidence>
<sequence>MLGVPEKYKVDKKFDAKIFLNSDLTPKEKKKFRDAVQEVVLEYQIAGEEIPSIINDEYNCQVILYFDVKLKMLKDSSFVGEIMQKVIKPLAVIRFWSENGECIYCLAYKRLNLQDKEQIVIEDTVYSLPISMYLPDEKGRLIDEYIGYEKIINRANKLTFYYEMFTKMMIIANLNIWTKGLEALNSKVYYNIDESMYVVKLLKKIKQLKFNLKLVATMSEKARINGEIKSCIDTLNGFIK</sequence>